<evidence type="ECO:0000256" key="2">
    <source>
        <dbReference type="SAM" id="MobiDB-lite"/>
    </source>
</evidence>
<dbReference type="Proteomes" id="UP001597383">
    <property type="component" value="Unassembled WGS sequence"/>
</dbReference>
<evidence type="ECO:0000313" key="3">
    <source>
        <dbReference type="EMBL" id="MFD2046661.1"/>
    </source>
</evidence>
<feature type="compositionally biased region" description="Low complexity" evidence="2">
    <location>
        <begin position="233"/>
        <end position="249"/>
    </location>
</feature>
<name>A0ABW4W6G4_9BACI</name>
<feature type="compositionally biased region" description="Polar residues" evidence="2">
    <location>
        <begin position="254"/>
        <end position="269"/>
    </location>
</feature>
<evidence type="ECO:0000256" key="1">
    <source>
        <dbReference type="SAM" id="Coils"/>
    </source>
</evidence>
<feature type="compositionally biased region" description="Polar residues" evidence="2">
    <location>
        <begin position="278"/>
        <end position="322"/>
    </location>
</feature>
<protein>
    <submittedName>
        <fullName evidence="3">Uncharacterized protein</fullName>
    </submittedName>
</protein>
<dbReference type="RefSeq" id="WP_377558713.1">
    <property type="nucleotide sequence ID" value="NZ_JBHUHQ010000041.1"/>
</dbReference>
<gene>
    <name evidence="3" type="ORF">ACFSJF_20555</name>
</gene>
<feature type="compositionally biased region" description="Basic and acidic residues" evidence="2">
    <location>
        <begin position="351"/>
        <end position="363"/>
    </location>
</feature>
<feature type="region of interest" description="Disordered" evidence="2">
    <location>
        <begin position="179"/>
        <end position="363"/>
    </location>
</feature>
<feature type="compositionally biased region" description="Polar residues" evidence="2">
    <location>
        <begin position="179"/>
        <end position="205"/>
    </location>
</feature>
<comment type="caution">
    <text evidence="3">The sequence shown here is derived from an EMBL/GenBank/DDBJ whole genome shotgun (WGS) entry which is preliminary data.</text>
</comment>
<evidence type="ECO:0000313" key="4">
    <source>
        <dbReference type="Proteomes" id="UP001597383"/>
    </source>
</evidence>
<organism evidence="3 4">
    <name type="scientific">Ornithinibacillus salinisoli</name>
    <dbReference type="NCBI Taxonomy" id="1848459"/>
    <lineage>
        <taxon>Bacteria</taxon>
        <taxon>Bacillati</taxon>
        <taxon>Bacillota</taxon>
        <taxon>Bacilli</taxon>
        <taxon>Bacillales</taxon>
        <taxon>Bacillaceae</taxon>
        <taxon>Ornithinibacillus</taxon>
    </lineage>
</organism>
<dbReference type="EMBL" id="JBHUHQ010000041">
    <property type="protein sequence ID" value="MFD2046661.1"/>
    <property type="molecule type" value="Genomic_DNA"/>
</dbReference>
<keyword evidence="1" id="KW-0175">Coiled coil</keyword>
<sequence length="375" mass="43392">MYQYKLYNSEEIDKLKRDLNLYKQNIKTLKSGDLLVKYLEMQRELYDYRLKFSTLKGEMHAMEDRYEEKLTGYETQAQKLTSQIQTINDSLNQLKLDVNLIKGEVKEIRFTELLEKMNIVINKTDESLTKVKGEIVSQEEKFTQLKEQLKQENPRKTAAPRQSEYRRLQNMLQSFNTGQATNTKNNRITSGKTTMKRNYNPNPRTIKSIGDIEHATPVNKTKKSFRSSQFEVNKNIITKTTTPQKTKTNGVKDVNNSPSFTMDNNNSVPSRDDPIKKNLNNNPPTNHSETNLNNNPPTNHSETNINNNPPTDHSETNINNKPINHPLPNDTSPRNPITDKVDEELVLTEDTNEKKDEQPSKKRELASIFSIFKKD</sequence>
<accession>A0ABW4W6G4</accession>
<keyword evidence="4" id="KW-1185">Reference proteome</keyword>
<feature type="coiled-coil region" evidence="1">
    <location>
        <begin position="63"/>
        <end position="97"/>
    </location>
</feature>
<proteinExistence type="predicted"/>
<reference evidence="4" key="1">
    <citation type="journal article" date="2019" name="Int. J. Syst. Evol. Microbiol.">
        <title>The Global Catalogue of Microorganisms (GCM) 10K type strain sequencing project: providing services to taxonomists for standard genome sequencing and annotation.</title>
        <authorList>
            <consortium name="The Broad Institute Genomics Platform"/>
            <consortium name="The Broad Institute Genome Sequencing Center for Infectious Disease"/>
            <person name="Wu L."/>
            <person name="Ma J."/>
        </authorList>
    </citation>
    <scope>NUCLEOTIDE SEQUENCE [LARGE SCALE GENOMIC DNA]</scope>
    <source>
        <strain evidence="4">R28</strain>
    </source>
</reference>